<reference evidence="7" key="1">
    <citation type="journal article" date="2017" name="Genome Announc.">
        <title>High-Quality Whole-Genome Sequences of the Oligo-Mouse-Microbiota Bacterial Community.</title>
        <authorList>
            <person name="Garzetti D."/>
            <person name="Brugiroux S."/>
            <person name="Bunk B."/>
            <person name="Pukall R."/>
            <person name="McCoy K.D."/>
            <person name="Macpherson A.J."/>
            <person name="Stecher B."/>
        </authorList>
    </citation>
    <scope>NUCLEOTIDE SEQUENCE</scope>
    <source>
        <strain evidence="7">KB18</strain>
    </source>
</reference>
<evidence type="ECO:0000313" key="10">
    <source>
        <dbReference type="Proteomes" id="UP000596035"/>
    </source>
</evidence>
<keyword evidence="2" id="KW-0805">Transcription regulation</keyword>
<dbReference type="Pfam" id="PF04542">
    <property type="entry name" value="Sigma70_r2"/>
    <property type="match status" value="1"/>
</dbReference>
<organism evidence="8 10">
    <name type="scientific">Acutalibacter muris</name>
    <dbReference type="NCBI Taxonomy" id="1796620"/>
    <lineage>
        <taxon>Bacteria</taxon>
        <taxon>Bacillati</taxon>
        <taxon>Bacillota</taxon>
        <taxon>Clostridia</taxon>
        <taxon>Eubacteriales</taxon>
        <taxon>Acutalibacteraceae</taxon>
        <taxon>Acutalibacter</taxon>
    </lineage>
</organism>
<dbReference type="Proteomes" id="UP000596035">
    <property type="component" value="Chromosome"/>
</dbReference>
<evidence type="ECO:0000256" key="5">
    <source>
        <dbReference type="ARBA" id="ARBA00023163"/>
    </source>
</evidence>
<dbReference type="AlphaFoldDB" id="A0A1Z2XVA6"/>
<evidence type="ECO:0000313" key="9">
    <source>
        <dbReference type="Proteomes" id="UP000196710"/>
    </source>
</evidence>
<proteinExistence type="inferred from homology"/>
<dbReference type="InterPro" id="IPR014284">
    <property type="entry name" value="RNA_pol_sigma-70_dom"/>
</dbReference>
<gene>
    <name evidence="7" type="ORF">ADH66_17795</name>
    <name evidence="8" type="ORF">I5Q82_08195</name>
</gene>
<keyword evidence="4" id="KW-0238">DNA-binding</keyword>
<evidence type="ECO:0000313" key="8">
    <source>
        <dbReference type="EMBL" id="QQR31622.1"/>
    </source>
</evidence>
<evidence type="ECO:0000256" key="3">
    <source>
        <dbReference type="ARBA" id="ARBA00023082"/>
    </source>
</evidence>
<reference evidence="9" key="2">
    <citation type="submission" date="2017-05" db="EMBL/GenBank/DDBJ databases">
        <title>Improved OligoMM genomes.</title>
        <authorList>
            <person name="Garzetti D."/>
        </authorList>
    </citation>
    <scope>NUCLEOTIDE SEQUENCE [LARGE SCALE GENOMIC DNA]</scope>
    <source>
        <strain evidence="9">KB18</strain>
    </source>
</reference>
<dbReference type="GO" id="GO:0003677">
    <property type="term" value="F:DNA binding"/>
    <property type="evidence" value="ECO:0007669"/>
    <property type="project" value="UniProtKB-KW"/>
</dbReference>
<dbReference type="InterPro" id="IPR013324">
    <property type="entry name" value="RNA_pol_sigma_r3/r4-like"/>
</dbReference>
<feature type="domain" description="RNA polymerase sigma-70 region 2" evidence="6">
    <location>
        <begin position="24"/>
        <end position="86"/>
    </location>
</feature>
<dbReference type="GO" id="GO:0016987">
    <property type="term" value="F:sigma factor activity"/>
    <property type="evidence" value="ECO:0007669"/>
    <property type="project" value="UniProtKB-KW"/>
</dbReference>
<dbReference type="EMBL" id="CP021422">
    <property type="protein sequence ID" value="ASB42341.1"/>
    <property type="molecule type" value="Genomic_DNA"/>
</dbReference>
<dbReference type="Proteomes" id="UP000196710">
    <property type="component" value="Chromosome"/>
</dbReference>
<reference evidence="8 10" key="3">
    <citation type="submission" date="2020-11" db="EMBL/GenBank/DDBJ databases">
        <title>Closed and high quality bacterial genomes of the OMM12 community.</title>
        <authorList>
            <person name="Marbouty M."/>
            <person name="Lamy-Besnier Q."/>
            <person name="Debarbieux L."/>
            <person name="Koszul R."/>
        </authorList>
    </citation>
    <scope>NUCLEOTIDE SEQUENCE [LARGE SCALE GENOMIC DNA]</scope>
    <source>
        <strain evidence="8 10">KB18</strain>
    </source>
</reference>
<evidence type="ECO:0000256" key="4">
    <source>
        <dbReference type="ARBA" id="ARBA00023125"/>
    </source>
</evidence>
<protein>
    <submittedName>
        <fullName evidence="8">Sigma-70 family RNA polymerase sigma factor</fullName>
    </submittedName>
</protein>
<dbReference type="GO" id="GO:0006352">
    <property type="term" value="P:DNA-templated transcription initiation"/>
    <property type="evidence" value="ECO:0007669"/>
    <property type="project" value="InterPro"/>
</dbReference>
<evidence type="ECO:0000259" key="6">
    <source>
        <dbReference type="Pfam" id="PF04542"/>
    </source>
</evidence>
<evidence type="ECO:0000256" key="2">
    <source>
        <dbReference type="ARBA" id="ARBA00023015"/>
    </source>
</evidence>
<name>A0A1Z2XVA6_9FIRM</name>
<dbReference type="InterPro" id="IPR036388">
    <property type="entry name" value="WH-like_DNA-bd_sf"/>
</dbReference>
<dbReference type="PANTHER" id="PTHR43133">
    <property type="entry name" value="RNA POLYMERASE ECF-TYPE SIGMA FACTO"/>
    <property type="match status" value="1"/>
</dbReference>
<dbReference type="Gene3D" id="1.10.1740.10">
    <property type="match status" value="1"/>
</dbReference>
<dbReference type="SUPFAM" id="SSF88946">
    <property type="entry name" value="Sigma2 domain of RNA polymerase sigma factors"/>
    <property type="match status" value="1"/>
</dbReference>
<dbReference type="NCBIfam" id="TIGR02937">
    <property type="entry name" value="sigma70-ECF"/>
    <property type="match status" value="1"/>
</dbReference>
<dbReference type="InterPro" id="IPR039425">
    <property type="entry name" value="RNA_pol_sigma-70-like"/>
</dbReference>
<evidence type="ECO:0000256" key="1">
    <source>
        <dbReference type="ARBA" id="ARBA00010641"/>
    </source>
</evidence>
<comment type="similarity">
    <text evidence="1">Belongs to the sigma-70 factor family. ECF subfamily.</text>
</comment>
<dbReference type="KEGG" id="amur:ADH66_17795"/>
<keyword evidence="3" id="KW-0731">Sigma factor</keyword>
<sequence length="185" mass="21514">MEDMRIIDLYNSRDERAIAETRRKYGPYCNKIALNLLGSPEEAEECVSDTLFAAWRQIPPLIPRSLRAFLGRVTRNLSVSRYRSLKAKRRCPGMEELLSELSDCLPDSNTLDAQVDSRALTGVITRWLDELPPRDRELFVRRYWFCDSLSDVAARMEETPQALSQRAYQLRRSLKNHLEKEGYTI</sequence>
<accession>A0A1Z2XVA6</accession>
<dbReference type="SUPFAM" id="SSF88659">
    <property type="entry name" value="Sigma3 and sigma4 domains of RNA polymerase sigma factors"/>
    <property type="match status" value="1"/>
</dbReference>
<evidence type="ECO:0000313" key="7">
    <source>
        <dbReference type="EMBL" id="ASB42341.1"/>
    </source>
</evidence>
<keyword evidence="5" id="KW-0804">Transcription</keyword>
<keyword evidence="9" id="KW-1185">Reference proteome</keyword>
<dbReference type="InterPro" id="IPR013325">
    <property type="entry name" value="RNA_pol_sigma_r2"/>
</dbReference>
<dbReference type="PANTHER" id="PTHR43133:SF8">
    <property type="entry name" value="RNA POLYMERASE SIGMA FACTOR HI_1459-RELATED"/>
    <property type="match status" value="1"/>
</dbReference>
<dbReference type="EMBL" id="CP065321">
    <property type="protein sequence ID" value="QQR31622.1"/>
    <property type="molecule type" value="Genomic_DNA"/>
</dbReference>
<dbReference type="InterPro" id="IPR007627">
    <property type="entry name" value="RNA_pol_sigma70_r2"/>
</dbReference>
<dbReference type="Gene3D" id="1.10.10.10">
    <property type="entry name" value="Winged helix-like DNA-binding domain superfamily/Winged helix DNA-binding domain"/>
    <property type="match status" value="1"/>
</dbReference>